<keyword evidence="8" id="KW-1185">Reference proteome</keyword>
<dbReference type="Pfam" id="PF00732">
    <property type="entry name" value="GMC_oxred_N"/>
    <property type="match status" value="1"/>
</dbReference>
<dbReference type="SUPFAM" id="SSF54373">
    <property type="entry name" value="FAD-linked reductases, C-terminal domain"/>
    <property type="match status" value="1"/>
</dbReference>
<dbReference type="Gene3D" id="3.50.50.60">
    <property type="entry name" value="FAD/NAD(P)-binding domain"/>
    <property type="match status" value="2"/>
</dbReference>
<dbReference type="InterPro" id="IPR007867">
    <property type="entry name" value="GMC_OxRtase_C"/>
</dbReference>
<dbReference type="GO" id="GO:0016614">
    <property type="term" value="F:oxidoreductase activity, acting on CH-OH group of donors"/>
    <property type="evidence" value="ECO:0007669"/>
    <property type="project" value="InterPro"/>
</dbReference>
<dbReference type="Proteomes" id="UP000799764">
    <property type="component" value="Unassembled WGS sequence"/>
</dbReference>
<evidence type="ECO:0000259" key="5">
    <source>
        <dbReference type="Pfam" id="PF00732"/>
    </source>
</evidence>
<sequence length="460" mass="51055">MPDKSINTDTEGYDYILVGVGSASCWITSRLSQLLPDHQSLVLEAGEHRRDYPKVQTPGLSSTLQSNPLYDWQYASAPEPGLNNRCAINSHSVWSSQGMQDCYKRWQVESSEPGVNDDVRSLDHAFEELGHPTEATEFSESSPGAVTVTNAVDSSNGERSHAAISFLELYAIALAAAGGLNSTGVRYTYHREELVVTAGEIILCAAVFGSPAILERSGIGSKKFLAAANVPILYELPRVGKNLQDHLNCSLSCETQDHIHTCNEAVRNHEESKAALMEYERSRTGRMSEAPYETQELTESVKHWVEDETNPSLRAQYAVIQKTVESPIEATATTFILLSQRSQDTEFFPKGTPPFVDGNYPEIRFNYLTHPLDMEILARHLGLIERLFQKPTFTAIAKPNGRRLPRSFPYPISSLEDVKAILPINAATNYHPSSTCSMMRKDLGGVVDERLRMIYSEAKP</sequence>
<dbReference type="PANTHER" id="PTHR11552">
    <property type="entry name" value="GLUCOSE-METHANOL-CHOLINE GMC OXIDOREDUCTASE"/>
    <property type="match status" value="1"/>
</dbReference>
<evidence type="ECO:0000259" key="6">
    <source>
        <dbReference type="Pfam" id="PF05199"/>
    </source>
</evidence>
<reference evidence="7" key="1">
    <citation type="journal article" date="2020" name="Stud. Mycol.">
        <title>101 Dothideomycetes genomes: a test case for predicting lifestyles and emergence of pathogens.</title>
        <authorList>
            <person name="Haridas S."/>
            <person name="Albert R."/>
            <person name="Binder M."/>
            <person name="Bloem J."/>
            <person name="Labutti K."/>
            <person name="Salamov A."/>
            <person name="Andreopoulos B."/>
            <person name="Baker S."/>
            <person name="Barry K."/>
            <person name="Bills G."/>
            <person name="Bluhm B."/>
            <person name="Cannon C."/>
            <person name="Castanera R."/>
            <person name="Culley D."/>
            <person name="Daum C."/>
            <person name="Ezra D."/>
            <person name="Gonzalez J."/>
            <person name="Henrissat B."/>
            <person name="Kuo A."/>
            <person name="Liang C."/>
            <person name="Lipzen A."/>
            <person name="Lutzoni F."/>
            <person name="Magnuson J."/>
            <person name="Mondo S."/>
            <person name="Nolan M."/>
            <person name="Ohm R."/>
            <person name="Pangilinan J."/>
            <person name="Park H.-J."/>
            <person name="Ramirez L."/>
            <person name="Alfaro M."/>
            <person name="Sun H."/>
            <person name="Tritt A."/>
            <person name="Yoshinaga Y."/>
            <person name="Zwiers L.-H."/>
            <person name="Turgeon B."/>
            <person name="Goodwin S."/>
            <person name="Spatafora J."/>
            <person name="Crous P."/>
            <person name="Grigoriev I."/>
        </authorList>
    </citation>
    <scope>NUCLEOTIDE SEQUENCE</scope>
    <source>
        <strain evidence="7">CBS 690.94</strain>
    </source>
</reference>
<comment type="similarity">
    <text evidence="2">Belongs to the GMC oxidoreductase family.</text>
</comment>
<dbReference type="GO" id="GO:0050660">
    <property type="term" value="F:flavin adenine dinucleotide binding"/>
    <property type="evidence" value="ECO:0007669"/>
    <property type="project" value="InterPro"/>
</dbReference>
<proteinExistence type="inferred from homology"/>
<dbReference type="InterPro" id="IPR000172">
    <property type="entry name" value="GMC_OxRdtase_N"/>
</dbReference>
<evidence type="ECO:0000256" key="2">
    <source>
        <dbReference type="ARBA" id="ARBA00010790"/>
    </source>
</evidence>
<dbReference type="InterPro" id="IPR012132">
    <property type="entry name" value="GMC_OxRdtase"/>
</dbReference>
<protein>
    <submittedName>
        <fullName evidence="7">GMC oxidoreductase</fullName>
    </submittedName>
</protein>
<evidence type="ECO:0000313" key="7">
    <source>
        <dbReference type="EMBL" id="KAF2446037.1"/>
    </source>
</evidence>
<accession>A0A9P4PLA3</accession>
<dbReference type="PANTHER" id="PTHR11552:SF147">
    <property type="entry name" value="CHOLINE DEHYDROGENASE, MITOCHONDRIAL"/>
    <property type="match status" value="1"/>
</dbReference>
<evidence type="ECO:0000313" key="8">
    <source>
        <dbReference type="Proteomes" id="UP000799764"/>
    </source>
</evidence>
<name>A0A9P4PLA3_9PLEO</name>
<evidence type="ECO:0000256" key="1">
    <source>
        <dbReference type="ARBA" id="ARBA00001974"/>
    </source>
</evidence>
<dbReference type="PIRSF" id="PIRSF000137">
    <property type="entry name" value="Alcohol_oxidase"/>
    <property type="match status" value="1"/>
</dbReference>
<organism evidence="7 8">
    <name type="scientific">Karstenula rhodostoma CBS 690.94</name>
    <dbReference type="NCBI Taxonomy" id="1392251"/>
    <lineage>
        <taxon>Eukaryota</taxon>
        <taxon>Fungi</taxon>
        <taxon>Dikarya</taxon>
        <taxon>Ascomycota</taxon>
        <taxon>Pezizomycotina</taxon>
        <taxon>Dothideomycetes</taxon>
        <taxon>Pleosporomycetidae</taxon>
        <taxon>Pleosporales</taxon>
        <taxon>Massarineae</taxon>
        <taxon>Didymosphaeriaceae</taxon>
        <taxon>Karstenula</taxon>
    </lineage>
</organism>
<evidence type="ECO:0000256" key="4">
    <source>
        <dbReference type="ARBA" id="ARBA00022827"/>
    </source>
</evidence>
<dbReference type="Pfam" id="PF05199">
    <property type="entry name" value="GMC_oxred_C"/>
    <property type="match status" value="1"/>
</dbReference>
<keyword evidence="3" id="KW-0285">Flavoprotein</keyword>
<dbReference type="InterPro" id="IPR036188">
    <property type="entry name" value="FAD/NAD-bd_sf"/>
</dbReference>
<feature type="domain" description="Glucose-methanol-choline oxidoreductase N-terminal" evidence="5">
    <location>
        <begin position="181"/>
        <end position="247"/>
    </location>
</feature>
<feature type="domain" description="Glucose-methanol-choline oxidoreductase C-terminal" evidence="6">
    <location>
        <begin position="360"/>
        <end position="453"/>
    </location>
</feature>
<dbReference type="EMBL" id="MU001498">
    <property type="protein sequence ID" value="KAF2446037.1"/>
    <property type="molecule type" value="Genomic_DNA"/>
</dbReference>
<dbReference type="AlphaFoldDB" id="A0A9P4PLA3"/>
<gene>
    <name evidence="7" type="ORF">P171DRAFT_511677</name>
</gene>
<comment type="cofactor">
    <cofactor evidence="1">
        <name>FAD</name>
        <dbReference type="ChEBI" id="CHEBI:57692"/>
    </cofactor>
</comment>
<dbReference type="PROSITE" id="PS51257">
    <property type="entry name" value="PROKAR_LIPOPROTEIN"/>
    <property type="match status" value="1"/>
</dbReference>
<comment type="caution">
    <text evidence="7">The sequence shown here is derived from an EMBL/GenBank/DDBJ whole genome shotgun (WGS) entry which is preliminary data.</text>
</comment>
<evidence type="ECO:0000256" key="3">
    <source>
        <dbReference type="ARBA" id="ARBA00022630"/>
    </source>
</evidence>
<dbReference type="SUPFAM" id="SSF51905">
    <property type="entry name" value="FAD/NAD(P)-binding domain"/>
    <property type="match status" value="1"/>
</dbReference>
<keyword evidence="4" id="KW-0274">FAD</keyword>
<dbReference type="Gene3D" id="3.30.560.10">
    <property type="entry name" value="Glucose Oxidase, domain 3"/>
    <property type="match status" value="2"/>
</dbReference>
<dbReference type="OrthoDB" id="269227at2759"/>